<proteinExistence type="predicted"/>
<keyword evidence="3" id="KW-1185">Reference proteome</keyword>
<keyword evidence="1" id="KW-0732">Signal</keyword>
<comment type="caution">
    <text evidence="2">The sequence shown here is derived from an EMBL/GenBank/DDBJ whole genome shotgun (WGS) entry which is preliminary data.</text>
</comment>
<gene>
    <name evidence="2" type="ORF">VTJ49DRAFT_3129</name>
</gene>
<organism evidence="2 3">
    <name type="scientific">Humicola insolens</name>
    <name type="common">Soft-rot fungus</name>
    <dbReference type="NCBI Taxonomy" id="85995"/>
    <lineage>
        <taxon>Eukaryota</taxon>
        <taxon>Fungi</taxon>
        <taxon>Dikarya</taxon>
        <taxon>Ascomycota</taxon>
        <taxon>Pezizomycotina</taxon>
        <taxon>Sordariomycetes</taxon>
        <taxon>Sordariomycetidae</taxon>
        <taxon>Sordariales</taxon>
        <taxon>Chaetomiaceae</taxon>
        <taxon>Mycothermus</taxon>
    </lineage>
</organism>
<feature type="chain" id="PRO_5047130463" evidence="1">
    <location>
        <begin position="18"/>
        <end position="165"/>
    </location>
</feature>
<protein>
    <submittedName>
        <fullName evidence="2">Uncharacterized protein</fullName>
    </submittedName>
</protein>
<accession>A0ABR3V8B1</accession>
<evidence type="ECO:0000256" key="1">
    <source>
        <dbReference type="SAM" id="SignalP"/>
    </source>
</evidence>
<evidence type="ECO:0000313" key="2">
    <source>
        <dbReference type="EMBL" id="KAL1838035.1"/>
    </source>
</evidence>
<reference evidence="2 3" key="1">
    <citation type="journal article" date="2024" name="Commun. Biol.">
        <title>Comparative genomic analysis of thermophilic fungi reveals convergent evolutionary adaptations and gene losses.</title>
        <authorList>
            <person name="Steindorff A.S."/>
            <person name="Aguilar-Pontes M.V."/>
            <person name="Robinson A.J."/>
            <person name="Andreopoulos B."/>
            <person name="LaButti K."/>
            <person name="Kuo A."/>
            <person name="Mondo S."/>
            <person name="Riley R."/>
            <person name="Otillar R."/>
            <person name="Haridas S."/>
            <person name="Lipzen A."/>
            <person name="Grimwood J."/>
            <person name="Schmutz J."/>
            <person name="Clum A."/>
            <person name="Reid I.D."/>
            <person name="Moisan M.C."/>
            <person name="Butler G."/>
            <person name="Nguyen T.T.M."/>
            <person name="Dewar K."/>
            <person name="Conant G."/>
            <person name="Drula E."/>
            <person name="Henrissat B."/>
            <person name="Hansel C."/>
            <person name="Singer S."/>
            <person name="Hutchinson M.I."/>
            <person name="de Vries R.P."/>
            <person name="Natvig D.O."/>
            <person name="Powell A.J."/>
            <person name="Tsang A."/>
            <person name="Grigoriev I.V."/>
        </authorList>
    </citation>
    <scope>NUCLEOTIDE SEQUENCE [LARGE SCALE GENOMIC DNA]</scope>
    <source>
        <strain evidence="2 3">CBS 620.91</strain>
    </source>
</reference>
<sequence>MLSPAALLPLLGSLAAALPVANPAPVPVMGEGIAARAATTVTRVVTLEPVTIRPGKPNQVARQATVSTIVNLPTVTVTAERGIAARQFYDQNPTVTDIVNLPTVTVTAKRPGIAGRQFYDQNPTVTDIVNLPTVTVTAKRPGIAARHLASPGGSFTTSTRRSRTS</sequence>
<dbReference type="EMBL" id="JAZGSY010000243">
    <property type="protein sequence ID" value="KAL1838035.1"/>
    <property type="molecule type" value="Genomic_DNA"/>
</dbReference>
<feature type="signal peptide" evidence="1">
    <location>
        <begin position="1"/>
        <end position="17"/>
    </location>
</feature>
<dbReference type="Proteomes" id="UP001583172">
    <property type="component" value="Unassembled WGS sequence"/>
</dbReference>
<name>A0ABR3V8B1_HUMIN</name>
<evidence type="ECO:0000313" key="3">
    <source>
        <dbReference type="Proteomes" id="UP001583172"/>
    </source>
</evidence>